<keyword evidence="3" id="KW-1185">Reference proteome</keyword>
<evidence type="ECO:0008006" key="4">
    <source>
        <dbReference type="Google" id="ProtNLM"/>
    </source>
</evidence>
<dbReference type="Proteomes" id="UP000199379">
    <property type="component" value="Unassembled WGS sequence"/>
</dbReference>
<dbReference type="AlphaFoldDB" id="A0A1H7DS42"/>
<dbReference type="RefSeq" id="WP_092370613.1">
    <property type="nucleotide sequence ID" value="NZ_BMGV01000012.1"/>
</dbReference>
<dbReference type="STRING" id="1227549.SAMN05444007_11316"/>
<feature type="signal peptide" evidence="1">
    <location>
        <begin position="1"/>
        <end position="21"/>
    </location>
</feature>
<feature type="chain" id="PRO_5011445637" description="Lipoprotein" evidence="1">
    <location>
        <begin position="22"/>
        <end position="154"/>
    </location>
</feature>
<protein>
    <recommendedName>
        <fullName evidence="4">Lipoprotein</fullName>
    </recommendedName>
</protein>
<sequence>MTRRRISASALVLPLMVAACAEPLPPVSASDEITRLRSLGYSVSARGAGGDTTVLRYSGPINASVACGQQGQYRTLSPRVAASSGAVQDFRLNAYLILSAGDDGVISGAERDGLYVVSKITRPSARAAASEVETITFEPGERGTFPSGLSCRAT</sequence>
<accession>A0A1H7DS42</accession>
<organism evidence="2 3">
    <name type="scientific">Cribrihabitans marinus</name>
    <dbReference type="NCBI Taxonomy" id="1227549"/>
    <lineage>
        <taxon>Bacteria</taxon>
        <taxon>Pseudomonadati</taxon>
        <taxon>Pseudomonadota</taxon>
        <taxon>Alphaproteobacteria</taxon>
        <taxon>Rhodobacterales</taxon>
        <taxon>Paracoccaceae</taxon>
        <taxon>Cribrihabitans</taxon>
    </lineage>
</organism>
<dbReference type="EMBL" id="FNYD01000013">
    <property type="protein sequence ID" value="SEK04204.1"/>
    <property type="molecule type" value="Genomic_DNA"/>
</dbReference>
<evidence type="ECO:0000313" key="2">
    <source>
        <dbReference type="EMBL" id="SEK04204.1"/>
    </source>
</evidence>
<dbReference type="OrthoDB" id="7876626at2"/>
<evidence type="ECO:0000313" key="3">
    <source>
        <dbReference type="Proteomes" id="UP000199379"/>
    </source>
</evidence>
<evidence type="ECO:0000256" key="1">
    <source>
        <dbReference type="SAM" id="SignalP"/>
    </source>
</evidence>
<gene>
    <name evidence="2" type="ORF">SAMN05444007_11316</name>
</gene>
<reference evidence="2 3" key="1">
    <citation type="submission" date="2016-10" db="EMBL/GenBank/DDBJ databases">
        <authorList>
            <person name="de Groot N.N."/>
        </authorList>
    </citation>
    <scope>NUCLEOTIDE SEQUENCE [LARGE SCALE GENOMIC DNA]</scope>
    <source>
        <strain evidence="2 3">DSM 29340</strain>
    </source>
</reference>
<dbReference type="PROSITE" id="PS51257">
    <property type="entry name" value="PROKAR_LIPOPROTEIN"/>
    <property type="match status" value="1"/>
</dbReference>
<proteinExistence type="predicted"/>
<name>A0A1H7DS42_9RHOB</name>
<keyword evidence="1" id="KW-0732">Signal</keyword>